<dbReference type="CDD" id="cd17535">
    <property type="entry name" value="REC_NarL-like"/>
    <property type="match status" value="1"/>
</dbReference>
<dbReference type="GO" id="GO:0006355">
    <property type="term" value="P:regulation of DNA-templated transcription"/>
    <property type="evidence" value="ECO:0007669"/>
    <property type="project" value="InterPro"/>
</dbReference>
<dbReference type="CDD" id="cd06170">
    <property type="entry name" value="LuxR_C_like"/>
    <property type="match status" value="1"/>
</dbReference>
<keyword evidence="3" id="KW-0238">DNA-binding</keyword>
<evidence type="ECO:0000256" key="6">
    <source>
        <dbReference type="SAM" id="MobiDB-lite"/>
    </source>
</evidence>
<keyword evidence="4" id="KW-0804">Transcription</keyword>
<reference evidence="9" key="1">
    <citation type="submission" date="2021-11" db="EMBL/GenBank/DDBJ databases">
        <title>Streptomyces corallinus and Kineosporia corallina sp. nov., two new coral-derived marine actinobacteria.</title>
        <authorList>
            <person name="Buangrab K."/>
            <person name="Sutthacheep M."/>
            <person name="Yeemin T."/>
            <person name="Harunari E."/>
            <person name="Igarashi Y."/>
            <person name="Sripreechasak P."/>
            <person name="Kanchanasin P."/>
            <person name="Tanasupawat S."/>
            <person name="Phongsopitanun W."/>
        </authorList>
    </citation>
    <scope>NUCLEOTIDE SEQUENCE</scope>
    <source>
        <strain evidence="9">JCM 31032</strain>
    </source>
</reference>
<name>A0A9X1SWF2_9ACTN</name>
<dbReference type="EMBL" id="JAJOMB010000001">
    <property type="protein sequence ID" value="MCD5309463.1"/>
    <property type="molecule type" value="Genomic_DNA"/>
</dbReference>
<dbReference type="GO" id="GO:0003677">
    <property type="term" value="F:DNA binding"/>
    <property type="evidence" value="ECO:0007669"/>
    <property type="project" value="UniProtKB-KW"/>
</dbReference>
<dbReference type="InterPro" id="IPR000792">
    <property type="entry name" value="Tscrpt_reg_LuxR_C"/>
</dbReference>
<dbReference type="PRINTS" id="PR00038">
    <property type="entry name" value="HTHLUXR"/>
</dbReference>
<proteinExistence type="predicted"/>
<gene>
    <name evidence="9" type="ORF">LR394_01020</name>
</gene>
<dbReference type="PANTHER" id="PTHR43214">
    <property type="entry name" value="TWO-COMPONENT RESPONSE REGULATOR"/>
    <property type="match status" value="1"/>
</dbReference>
<dbReference type="SUPFAM" id="SSF46894">
    <property type="entry name" value="C-terminal effector domain of the bipartite response regulators"/>
    <property type="match status" value="1"/>
</dbReference>
<evidence type="ECO:0000256" key="1">
    <source>
        <dbReference type="ARBA" id="ARBA00022553"/>
    </source>
</evidence>
<evidence type="ECO:0000256" key="3">
    <source>
        <dbReference type="ARBA" id="ARBA00023125"/>
    </source>
</evidence>
<evidence type="ECO:0000313" key="9">
    <source>
        <dbReference type="EMBL" id="MCD5309463.1"/>
    </source>
</evidence>
<evidence type="ECO:0000256" key="5">
    <source>
        <dbReference type="PROSITE-ProRule" id="PRU00169"/>
    </source>
</evidence>
<dbReference type="PROSITE" id="PS50043">
    <property type="entry name" value="HTH_LUXR_2"/>
    <property type="match status" value="1"/>
</dbReference>
<dbReference type="PROSITE" id="PS50110">
    <property type="entry name" value="RESPONSE_REGULATORY"/>
    <property type="match status" value="1"/>
</dbReference>
<dbReference type="InterPro" id="IPR058245">
    <property type="entry name" value="NreC/VraR/RcsB-like_REC"/>
</dbReference>
<dbReference type="Pfam" id="PF00196">
    <property type="entry name" value="GerE"/>
    <property type="match status" value="1"/>
</dbReference>
<feature type="modified residue" description="4-aspartylphosphate" evidence="5">
    <location>
        <position position="58"/>
    </location>
</feature>
<dbReference type="Proteomes" id="UP001138997">
    <property type="component" value="Unassembled WGS sequence"/>
</dbReference>
<evidence type="ECO:0000256" key="4">
    <source>
        <dbReference type="ARBA" id="ARBA00023163"/>
    </source>
</evidence>
<dbReference type="SMART" id="SM00421">
    <property type="entry name" value="HTH_LUXR"/>
    <property type="match status" value="1"/>
</dbReference>
<dbReference type="Gene3D" id="1.10.10.10">
    <property type="entry name" value="Winged helix-like DNA-binding domain superfamily/Winged helix DNA-binding domain"/>
    <property type="match status" value="1"/>
</dbReference>
<dbReference type="GO" id="GO:0000160">
    <property type="term" value="P:phosphorelay signal transduction system"/>
    <property type="evidence" value="ECO:0007669"/>
    <property type="project" value="InterPro"/>
</dbReference>
<dbReference type="InterPro" id="IPR036388">
    <property type="entry name" value="WH-like_DNA-bd_sf"/>
</dbReference>
<feature type="region of interest" description="Disordered" evidence="6">
    <location>
        <begin position="180"/>
        <end position="200"/>
    </location>
</feature>
<organism evidence="9 10">
    <name type="scientific">Kineosporia babensis</name>
    <dbReference type="NCBI Taxonomy" id="499548"/>
    <lineage>
        <taxon>Bacteria</taxon>
        <taxon>Bacillati</taxon>
        <taxon>Actinomycetota</taxon>
        <taxon>Actinomycetes</taxon>
        <taxon>Kineosporiales</taxon>
        <taxon>Kineosporiaceae</taxon>
        <taxon>Kineosporia</taxon>
    </lineage>
</organism>
<protein>
    <submittedName>
        <fullName evidence="9">Response regulator transcription factor</fullName>
    </submittedName>
</protein>
<evidence type="ECO:0000256" key="2">
    <source>
        <dbReference type="ARBA" id="ARBA00023015"/>
    </source>
</evidence>
<accession>A0A9X1SWF2</accession>
<dbReference type="InterPro" id="IPR001789">
    <property type="entry name" value="Sig_transdc_resp-reg_receiver"/>
</dbReference>
<comment type="caution">
    <text evidence="9">The sequence shown here is derived from an EMBL/GenBank/DDBJ whole genome shotgun (WGS) entry which is preliminary data.</text>
</comment>
<dbReference type="PROSITE" id="PS00622">
    <property type="entry name" value="HTH_LUXR_1"/>
    <property type="match status" value="1"/>
</dbReference>
<dbReference type="InterPro" id="IPR039420">
    <property type="entry name" value="WalR-like"/>
</dbReference>
<dbReference type="Pfam" id="PF00072">
    <property type="entry name" value="Response_reg"/>
    <property type="match status" value="1"/>
</dbReference>
<dbReference type="AlphaFoldDB" id="A0A9X1SWF2"/>
<dbReference type="PANTHER" id="PTHR43214:SF24">
    <property type="entry name" value="TRANSCRIPTIONAL REGULATORY PROTEIN NARL-RELATED"/>
    <property type="match status" value="1"/>
</dbReference>
<keyword evidence="2" id="KW-0805">Transcription regulation</keyword>
<sequence length="267" mass="28174">MSTEMIRVALVDDQQLVRAGFRMVIDSQPDLTVLVEAANGEEAVTRLSGTAVDVVLMDVRMPKMDGIEATRRIVALPQPPKVVVLTTFDLDEYVMSAIGAGASGFLLKDAPPEEMLGAVRTVFAGDAVIGASSTRRLLHHIGPLLAKGNAEQVLGAPVLDPGTRAAPDVAKSFSAATGVPDPAAALNQAPTPGPDNPMPRALAELTPREYEVFVLMANGLSNAEIASHFVVSEATVKTHVGRVLTKTAARDRVQIVVLAYQLGIVRP</sequence>
<feature type="domain" description="Response regulatory" evidence="8">
    <location>
        <begin position="7"/>
        <end position="123"/>
    </location>
</feature>
<dbReference type="SUPFAM" id="SSF52172">
    <property type="entry name" value="CheY-like"/>
    <property type="match status" value="1"/>
</dbReference>
<dbReference type="InterPro" id="IPR016032">
    <property type="entry name" value="Sig_transdc_resp-reg_C-effctor"/>
</dbReference>
<evidence type="ECO:0000259" key="8">
    <source>
        <dbReference type="PROSITE" id="PS50110"/>
    </source>
</evidence>
<dbReference type="InterPro" id="IPR011006">
    <property type="entry name" value="CheY-like_superfamily"/>
</dbReference>
<dbReference type="SMART" id="SM00448">
    <property type="entry name" value="REC"/>
    <property type="match status" value="1"/>
</dbReference>
<evidence type="ECO:0000313" key="10">
    <source>
        <dbReference type="Proteomes" id="UP001138997"/>
    </source>
</evidence>
<keyword evidence="10" id="KW-1185">Reference proteome</keyword>
<keyword evidence="1 5" id="KW-0597">Phosphoprotein</keyword>
<feature type="domain" description="HTH luxR-type" evidence="7">
    <location>
        <begin position="198"/>
        <end position="263"/>
    </location>
</feature>
<dbReference type="Gene3D" id="3.40.50.2300">
    <property type="match status" value="1"/>
</dbReference>
<evidence type="ECO:0000259" key="7">
    <source>
        <dbReference type="PROSITE" id="PS50043"/>
    </source>
</evidence>